<dbReference type="GO" id="GO:0005829">
    <property type="term" value="C:cytosol"/>
    <property type="evidence" value="ECO:0007669"/>
    <property type="project" value="TreeGrafter"/>
</dbReference>
<dbReference type="AlphaFoldDB" id="A0A967B4Q6"/>
<accession>A0A967B4Q6</accession>
<comment type="caution">
    <text evidence="2">The sequence shown here is derived from an EMBL/GenBank/DDBJ whole genome shotgun (WGS) entry which is preliminary data.</text>
</comment>
<dbReference type="Proteomes" id="UP000597459">
    <property type="component" value="Unassembled WGS sequence"/>
</dbReference>
<dbReference type="GO" id="GO:0019284">
    <property type="term" value="P:L-methionine salvage from S-adenosylmethionine"/>
    <property type="evidence" value="ECO:0007669"/>
    <property type="project" value="TreeGrafter"/>
</dbReference>
<dbReference type="InterPro" id="IPR035994">
    <property type="entry name" value="Nucleoside_phosphorylase_sf"/>
</dbReference>
<evidence type="ECO:0000313" key="3">
    <source>
        <dbReference type="Proteomes" id="UP000597459"/>
    </source>
</evidence>
<dbReference type="EMBL" id="WOTH01000003">
    <property type="protein sequence ID" value="NHO52800.1"/>
    <property type="molecule type" value="Genomic_DNA"/>
</dbReference>
<dbReference type="CDD" id="cd17768">
    <property type="entry name" value="adenosylhopane_nucleosidase_HpnG-like"/>
    <property type="match status" value="1"/>
</dbReference>
<sequence>MASDNAQSGPIGFLVGLKAEADLLRRFFPDSPIAISGATRDGAERGAARLVACGVPVLASFGLAAGLDPELAPGTILVPDAVVAEGKLFPCSPSLRRRLGAGLRGVVAGALLHSDVVVLTAEEKQRLAHETGCCSLDMESGFVARAAQKAGRPFAVLRVICDPASRTLPPAAALALSPDGGLGVGALAKSLLCRPSQIVSLIKLGCDASSARKAMLRFLEFKASAPSS</sequence>
<dbReference type="GO" id="GO:0008930">
    <property type="term" value="F:methylthioadenosine nucleosidase activity"/>
    <property type="evidence" value="ECO:0007669"/>
    <property type="project" value="TreeGrafter"/>
</dbReference>
<evidence type="ECO:0000259" key="1">
    <source>
        <dbReference type="Pfam" id="PF01048"/>
    </source>
</evidence>
<organism evidence="2 3">
    <name type="scientific">Acetobacter estunensis</name>
    <dbReference type="NCBI Taxonomy" id="104097"/>
    <lineage>
        <taxon>Bacteria</taxon>
        <taxon>Pseudomonadati</taxon>
        <taxon>Pseudomonadota</taxon>
        <taxon>Alphaproteobacteria</taxon>
        <taxon>Acetobacterales</taxon>
        <taxon>Acetobacteraceae</taxon>
        <taxon>Acetobacter</taxon>
    </lineage>
</organism>
<evidence type="ECO:0000313" key="2">
    <source>
        <dbReference type="EMBL" id="NHO52800.1"/>
    </source>
</evidence>
<dbReference type="PANTHER" id="PTHR46832">
    <property type="entry name" value="5'-METHYLTHIOADENOSINE/S-ADENOSYLHOMOCYSTEINE NUCLEOSIDASE"/>
    <property type="match status" value="1"/>
</dbReference>
<gene>
    <name evidence="2" type="ORF">GOB87_02330</name>
</gene>
<proteinExistence type="predicted"/>
<feature type="domain" description="Nucleoside phosphorylase" evidence="1">
    <location>
        <begin position="50"/>
        <end position="166"/>
    </location>
</feature>
<dbReference type="Gene3D" id="3.40.50.1580">
    <property type="entry name" value="Nucleoside phosphorylase domain"/>
    <property type="match status" value="1"/>
</dbReference>
<reference evidence="2" key="1">
    <citation type="submission" date="2019-11" db="EMBL/GenBank/DDBJ databases">
        <title>Description of new Acetobacter species.</title>
        <authorList>
            <person name="Cleenwerck I."/>
            <person name="Sombolestani A.S."/>
        </authorList>
    </citation>
    <scope>NUCLEOTIDE SEQUENCE</scope>
    <source>
        <strain evidence="2">LMG 1626</strain>
    </source>
</reference>
<dbReference type="SUPFAM" id="SSF53167">
    <property type="entry name" value="Purine and uridine phosphorylases"/>
    <property type="match status" value="1"/>
</dbReference>
<dbReference type="Pfam" id="PF01048">
    <property type="entry name" value="PNP_UDP_1"/>
    <property type="match status" value="1"/>
</dbReference>
<dbReference type="RefSeq" id="WP_166312945.1">
    <property type="nucleotide sequence ID" value="NZ_WOTH01000003.1"/>
</dbReference>
<protein>
    <recommendedName>
        <fullName evidence="1">Nucleoside phosphorylase domain-containing protein</fullName>
    </recommendedName>
</protein>
<dbReference type="GO" id="GO:0009116">
    <property type="term" value="P:nucleoside metabolic process"/>
    <property type="evidence" value="ECO:0007669"/>
    <property type="project" value="InterPro"/>
</dbReference>
<dbReference type="InterPro" id="IPR000845">
    <property type="entry name" value="Nucleoside_phosphorylase_d"/>
</dbReference>
<name>A0A967B4Q6_9PROT</name>
<keyword evidence="3" id="KW-1185">Reference proteome</keyword>
<dbReference type="GO" id="GO:0008782">
    <property type="term" value="F:adenosylhomocysteine nucleosidase activity"/>
    <property type="evidence" value="ECO:0007669"/>
    <property type="project" value="TreeGrafter"/>
</dbReference>
<dbReference type="PANTHER" id="PTHR46832:SF1">
    <property type="entry name" value="5'-METHYLTHIOADENOSINE_S-ADENOSYLHOMOCYSTEINE NUCLEOSIDASE"/>
    <property type="match status" value="1"/>
</dbReference>